<keyword evidence="3" id="KW-1185">Reference proteome</keyword>
<reference evidence="2 3" key="1">
    <citation type="submission" date="2016-10" db="EMBL/GenBank/DDBJ databases">
        <authorList>
            <person name="de Groot N.N."/>
        </authorList>
    </citation>
    <scope>NUCLEOTIDE SEQUENCE [LARGE SCALE GENOMIC DNA]</scope>
    <source>
        <strain evidence="2 3">CGMCC 1.11030</strain>
    </source>
</reference>
<dbReference type="AlphaFoldDB" id="A0A1I3HJ62"/>
<feature type="region of interest" description="Disordered" evidence="1">
    <location>
        <begin position="1"/>
        <end position="23"/>
    </location>
</feature>
<accession>A0A1I3HJ62</accession>
<evidence type="ECO:0000313" key="2">
    <source>
        <dbReference type="EMBL" id="SFI35550.1"/>
    </source>
</evidence>
<dbReference type="Proteomes" id="UP000199377">
    <property type="component" value="Unassembled WGS sequence"/>
</dbReference>
<name>A0A1I3HJ62_9RHOB</name>
<dbReference type="InterPro" id="IPR006429">
    <property type="entry name" value="Phage_lambda_portal"/>
</dbReference>
<organism evidence="2 3">
    <name type="scientific">Albimonas pacifica</name>
    <dbReference type="NCBI Taxonomy" id="1114924"/>
    <lineage>
        <taxon>Bacteria</taxon>
        <taxon>Pseudomonadati</taxon>
        <taxon>Pseudomonadota</taxon>
        <taxon>Alphaproteobacteria</taxon>
        <taxon>Rhodobacterales</taxon>
        <taxon>Paracoccaceae</taxon>
        <taxon>Albimonas</taxon>
    </lineage>
</organism>
<dbReference type="OrthoDB" id="9770450at2"/>
<dbReference type="EMBL" id="FOQH01000006">
    <property type="protein sequence ID" value="SFI35550.1"/>
    <property type="molecule type" value="Genomic_DNA"/>
</dbReference>
<evidence type="ECO:0000313" key="3">
    <source>
        <dbReference type="Proteomes" id="UP000199377"/>
    </source>
</evidence>
<evidence type="ECO:0000256" key="1">
    <source>
        <dbReference type="SAM" id="MobiDB-lite"/>
    </source>
</evidence>
<proteinExistence type="predicted"/>
<dbReference type="NCBIfam" id="TIGR01539">
    <property type="entry name" value="portal_lambda"/>
    <property type="match status" value="1"/>
</dbReference>
<gene>
    <name evidence="2" type="ORF">SAMN05216258_10616</name>
</gene>
<sequence>MTKATAPSPEGFPRMSAPPASARDVARLSRQVRAYARLAAGQSARRLRSWNPPLEHINTALRNGGEKLLQRAREMEASNAYAARAVEIWSGYAVRDGIRPTIRNARARAAWEDWVDDCDFDEIDGLAGLQDLVAREVYVGGEAFVQKVMVGDRLTIKVLPSEMLPLRDLGLPSTAGGEVRSGIEFDASGRRAAYHFYSRHPGDLSSGKVTAPPTIRVPASEVIHVYERRNAGQIRGLSRLAAGMIRLWLLDGYDDAELDRQRIAALFAAFVTRPADEEPSSLLGEDADNPGAPATADTGADDQAAVLDLAPALVQFLEPGEEITFTNPPQLQGQYEAFQYRNLLAVAAAFGVPYHSLTGDVEKANYSASRAAQLDFKVGITRFQNRCLIGQLGAGLRRWFLADAALLGRVSAAAARERWVWNSPRWDWVDPKADSEAAALEVERGFTSRRRVVESRGYSLEEIDREIEEDRFRVGPGNEERIHDEEA</sequence>
<feature type="region of interest" description="Disordered" evidence="1">
    <location>
        <begin position="277"/>
        <end position="298"/>
    </location>
</feature>
<dbReference type="RefSeq" id="WP_092860387.1">
    <property type="nucleotide sequence ID" value="NZ_FOQH01000006.1"/>
</dbReference>
<dbReference type="Pfam" id="PF05136">
    <property type="entry name" value="Phage_portal_2"/>
    <property type="match status" value="1"/>
</dbReference>
<dbReference type="GO" id="GO:0019068">
    <property type="term" value="P:virion assembly"/>
    <property type="evidence" value="ECO:0007669"/>
    <property type="project" value="InterPro"/>
</dbReference>
<protein>
    <submittedName>
        <fullName evidence="2">Phage portal protein, lambda family</fullName>
    </submittedName>
</protein>
<dbReference type="GO" id="GO:0005198">
    <property type="term" value="F:structural molecule activity"/>
    <property type="evidence" value="ECO:0007669"/>
    <property type="project" value="InterPro"/>
</dbReference>
<dbReference type="STRING" id="1114924.SAMN05216258_10616"/>